<comment type="function">
    <text evidence="1">Catalyzes the cleavage of 5-oxoproline to form L-glutamate coupled to the hydrolysis of ATP to ADP and inorganic phosphate.</text>
</comment>
<proteinExistence type="inferred from homology"/>
<dbReference type="STRING" id="1830138.SAMN05443507_11020"/>
<dbReference type="PANTHER" id="PTHR30292:SF0">
    <property type="entry name" value="5-OXOPROLINASE SUBUNIT A"/>
    <property type="match status" value="1"/>
</dbReference>
<dbReference type="CDD" id="cd10787">
    <property type="entry name" value="LamB_YcsF_like"/>
    <property type="match status" value="1"/>
</dbReference>
<keyword evidence="1" id="KW-0547">Nucleotide-binding</keyword>
<comment type="subunit">
    <text evidence="1">Forms a complex composed of PxpA, PxpB and PxpC.</text>
</comment>
<dbReference type="NCBIfam" id="NF003816">
    <property type="entry name" value="PRK05406.1-5"/>
    <property type="match status" value="1"/>
</dbReference>
<dbReference type="OrthoDB" id="9773478at2"/>
<dbReference type="SUPFAM" id="SSF88713">
    <property type="entry name" value="Glycoside hydrolase/deacetylase"/>
    <property type="match status" value="1"/>
</dbReference>
<dbReference type="GO" id="GO:0005524">
    <property type="term" value="F:ATP binding"/>
    <property type="evidence" value="ECO:0007669"/>
    <property type="project" value="UniProtKB-UniRule"/>
</dbReference>
<dbReference type="Proteomes" id="UP000184016">
    <property type="component" value="Unassembled WGS sequence"/>
</dbReference>
<reference evidence="3" key="1">
    <citation type="submission" date="2016-11" db="EMBL/GenBank/DDBJ databases">
        <authorList>
            <person name="Varghese N."/>
            <person name="Submissions S."/>
        </authorList>
    </citation>
    <scope>NUCLEOTIDE SEQUENCE [LARGE SCALE GENOMIC DNA]</scope>
    <source>
        <strain evidence="3">USBA-503</strain>
    </source>
</reference>
<protein>
    <recommendedName>
        <fullName evidence="1">5-oxoprolinase subunit A</fullName>
        <shortName evidence="1">5-OPase subunit A</shortName>
        <ecNumber evidence="1">3.5.2.9</ecNumber>
    </recommendedName>
    <alternativeName>
        <fullName evidence="1">5-oxoprolinase (ATP-hydrolyzing) subunit A</fullName>
    </alternativeName>
</protein>
<organism evidence="2 3">
    <name type="scientific">Alicyclobacillus tolerans</name>
    <dbReference type="NCBI Taxonomy" id="90970"/>
    <lineage>
        <taxon>Bacteria</taxon>
        <taxon>Bacillati</taxon>
        <taxon>Bacillota</taxon>
        <taxon>Bacilli</taxon>
        <taxon>Bacillales</taxon>
        <taxon>Alicyclobacillaceae</taxon>
        <taxon>Alicyclobacillus</taxon>
    </lineage>
</organism>
<comment type="catalytic activity">
    <reaction evidence="1">
        <text>5-oxo-L-proline + ATP + 2 H2O = L-glutamate + ADP + phosphate + H(+)</text>
        <dbReference type="Rhea" id="RHEA:10348"/>
        <dbReference type="ChEBI" id="CHEBI:15377"/>
        <dbReference type="ChEBI" id="CHEBI:15378"/>
        <dbReference type="ChEBI" id="CHEBI:29985"/>
        <dbReference type="ChEBI" id="CHEBI:30616"/>
        <dbReference type="ChEBI" id="CHEBI:43474"/>
        <dbReference type="ChEBI" id="CHEBI:58402"/>
        <dbReference type="ChEBI" id="CHEBI:456216"/>
        <dbReference type="EC" id="3.5.2.9"/>
    </reaction>
</comment>
<dbReference type="GO" id="GO:0017168">
    <property type="term" value="F:5-oxoprolinase (ATP-hydrolyzing) activity"/>
    <property type="evidence" value="ECO:0007669"/>
    <property type="project" value="UniProtKB-UniRule"/>
</dbReference>
<evidence type="ECO:0000256" key="1">
    <source>
        <dbReference type="HAMAP-Rule" id="MF_00691"/>
    </source>
</evidence>
<gene>
    <name evidence="1" type="primary">pxpA</name>
    <name evidence="2" type="ORF">SAMN05443507_11020</name>
</gene>
<dbReference type="HAMAP" id="MF_00691">
    <property type="entry name" value="PxpA"/>
    <property type="match status" value="1"/>
</dbReference>
<sequence>MLTIDLNCDFAEGFGPYRIGAGREMLQYVSSVNLACGFHAGDPAIMRQMVYEARDAGVAVGAHPGLPDKLGFGRRRMDISKDEAYEMVVYQIGALQAFCTVAGIRLHHVKPHGALYNMAAVQADLAQAIAQAVKDVSPDAILYGLSGSELVRAGREIGLHTASEVFADRTYQADGSLTPRNVKGALLENGEQAVRQVLQMIRTGTVCTLNGENIPIIGETVCLHGDGNHALHFAQTIHRRLLEEGISIQAACGNANE</sequence>
<dbReference type="EMBL" id="FRAF01000010">
    <property type="protein sequence ID" value="SHK20218.1"/>
    <property type="molecule type" value="Genomic_DNA"/>
</dbReference>
<comment type="similarity">
    <text evidence="1">Belongs to the LamB/PxpA family.</text>
</comment>
<dbReference type="PANTHER" id="PTHR30292">
    <property type="entry name" value="UNCHARACTERIZED PROTEIN YBGL-RELATED"/>
    <property type="match status" value="1"/>
</dbReference>
<keyword evidence="1" id="KW-0378">Hydrolase</keyword>
<dbReference type="AlphaFoldDB" id="A0A1M6QJ73"/>
<evidence type="ECO:0000313" key="3">
    <source>
        <dbReference type="Proteomes" id="UP000184016"/>
    </source>
</evidence>
<name>A0A1M6QJ73_9BACL</name>
<evidence type="ECO:0000313" key="2">
    <source>
        <dbReference type="EMBL" id="SHK20218.1"/>
    </source>
</evidence>
<dbReference type="Pfam" id="PF03746">
    <property type="entry name" value="LamB_YcsF"/>
    <property type="match status" value="1"/>
</dbReference>
<dbReference type="EC" id="3.5.2.9" evidence="1"/>
<dbReference type="Gene3D" id="3.20.20.370">
    <property type="entry name" value="Glycoside hydrolase/deacetylase"/>
    <property type="match status" value="1"/>
</dbReference>
<dbReference type="NCBIfam" id="NF003814">
    <property type="entry name" value="PRK05406.1-3"/>
    <property type="match status" value="1"/>
</dbReference>
<accession>A0A1M6QJ73</accession>
<dbReference type="InterPro" id="IPR005501">
    <property type="entry name" value="LamB/YcsF/PxpA-like"/>
</dbReference>
<dbReference type="RefSeq" id="WP_072873875.1">
    <property type="nucleotide sequence ID" value="NZ_FRAF01000010.1"/>
</dbReference>
<dbReference type="InterPro" id="IPR011330">
    <property type="entry name" value="Glyco_hydro/deAcase_b/a-brl"/>
</dbReference>
<keyword evidence="1" id="KW-0067">ATP-binding</keyword>
<keyword evidence="3" id="KW-1185">Reference proteome</keyword>
<dbReference type="GO" id="GO:0005975">
    <property type="term" value="P:carbohydrate metabolic process"/>
    <property type="evidence" value="ECO:0007669"/>
    <property type="project" value="InterPro"/>
</dbReference>